<evidence type="ECO:0000256" key="1">
    <source>
        <dbReference type="ARBA" id="ARBA00022714"/>
    </source>
</evidence>
<dbReference type="SUPFAM" id="SSF50022">
    <property type="entry name" value="ISP domain"/>
    <property type="match status" value="1"/>
</dbReference>
<evidence type="ECO:0000256" key="2">
    <source>
        <dbReference type="ARBA" id="ARBA00022723"/>
    </source>
</evidence>
<protein>
    <recommendedName>
        <fullName evidence="5">Rieske domain-containing protein</fullName>
    </recommendedName>
</protein>
<reference evidence="6" key="1">
    <citation type="submission" date="2018-05" db="EMBL/GenBank/DDBJ databases">
        <authorList>
            <person name="Lanie J.A."/>
            <person name="Ng W.-L."/>
            <person name="Kazmierczak K.M."/>
            <person name="Andrzejewski T.M."/>
            <person name="Davidsen T.M."/>
            <person name="Wayne K.J."/>
            <person name="Tettelin H."/>
            <person name="Glass J.I."/>
            <person name="Rusch D."/>
            <person name="Podicherti R."/>
            <person name="Tsui H.-C.T."/>
            <person name="Winkler M.E."/>
        </authorList>
    </citation>
    <scope>NUCLEOTIDE SEQUENCE</scope>
</reference>
<accession>A0A382RA96</accession>
<organism evidence="6">
    <name type="scientific">marine metagenome</name>
    <dbReference type="NCBI Taxonomy" id="408172"/>
    <lineage>
        <taxon>unclassified sequences</taxon>
        <taxon>metagenomes</taxon>
        <taxon>ecological metagenomes</taxon>
    </lineage>
</organism>
<name>A0A382RA96_9ZZZZ</name>
<evidence type="ECO:0000256" key="4">
    <source>
        <dbReference type="ARBA" id="ARBA00023014"/>
    </source>
</evidence>
<dbReference type="GO" id="GO:0051537">
    <property type="term" value="F:2 iron, 2 sulfur cluster binding"/>
    <property type="evidence" value="ECO:0007669"/>
    <property type="project" value="UniProtKB-KW"/>
</dbReference>
<dbReference type="InterPro" id="IPR036922">
    <property type="entry name" value="Rieske_2Fe-2S_sf"/>
</dbReference>
<evidence type="ECO:0000256" key="3">
    <source>
        <dbReference type="ARBA" id="ARBA00023004"/>
    </source>
</evidence>
<keyword evidence="1" id="KW-0001">2Fe-2S</keyword>
<sequence length="39" mass="4500">MHGWPFDLRTGQCETNPNAKVDCFETKVEDGEVFVRLTE</sequence>
<keyword evidence="2" id="KW-0479">Metal-binding</keyword>
<dbReference type="Gene3D" id="2.102.10.10">
    <property type="entry name" value="Rieske [2Fe-2S] iron-sulphur domain"/>
    <property type="match status" value="1"/>
</dbReference>
<dbReference type="PROSITE" id="PS51300">
    <property type="entry name" value="NIRD"/>
    <property type="match status" value="1"/>
</dbReference>
<dbReference type="AlphaFoldDB" id="A0A382RA96"/>
<dbReference type="PROSITE" id="PS51296">
    <property type="entry name" value="RIESKE"/>
    <property type="match status" value="1"/>
</dbReference>
<dbReference type="InterPro" id="IPR017941">
    <property type="entry name" value="Rieske_2Fe-2S"/>
</dbReference>
<feature type="domain" description="Rieske" evidence="5">
    <location>
        <begin position="1"/>
        <end position="35"/>
    </location>
</feature>
<keyword evidence="3" id="KW-0408">Iron</keyword>
<evidence type="ECO:0000313" key="6">
    <source>
        <dbReference type="EMBL" id="SVC94260.1"/>
    </source>
</evidence>
<evidence type="ECO:0000259" key="5">
    <source>
        <dbReference type="PROSITE" id="PS51296"/>
    </source>
</evidence>
<keyword evidence="4" id="KW-0411">Iron-sulfur</keyword>
<dbReference type="EMBL" id="UINC01120038">
    <property type="protein sequence ID" value="SVC94260.1"/>
    <property type="molecule type" value="Genomic_DNA"/>
</dbReference>
<gene>
    <name evidence="6" type="ORF">METZ01_LOCUS347114</name>
</gene>
<dbReference type="GO" id="GO:0046872">
    <property type="term" value="F:metal ion binding"/>
    <property type="evidence" value="ECO:0007669"/>
    <property type="project" value="UniProtKB-KW"/>
</dbReference>
<proteinExistence type="predicted"/>